<dbReference type="EMBL" id="NIPV01000059">
    <property type="protein sequence ID" value="OWJ74523.1"/>
    <property type="molecule type" value="Genomic_DNA"/>
</dbReference>
<name>A0ABX3ZRF2_9RHOB</name>
<keyword evidence="3" id="KW-1185">Reference proteome</keyword>
<organism evidence="2 3">
    <name type="scientific">Haematobacter missouriensis</name>
    <dbReference type="NCBI Taxonomy" id="366616"/>
    <lineage>
        <taxon>Bacteria</taxon>
        <taxon>Pseudomonadati</taxon>
        <taxon>Pseudomonadota</taxon>
        <taxon>Alphaproteobacteria</taxon>
        <taxon>Rhodobacterales</taxon>
        <taxon>Paracoccaceae</taxon>
        <taxon>Haematobacter</taxon>
    </lineage>
</organism>
<accession>A0ABX3ZRF2</accession>
<dbReference type="Pfam" id="PF25137">
    <property type="entry name" value="ADH_Fe_C"/>
    <property type="match status" value="1"/>
</dbReference>
<dbReference type="RefSeq" id="WP_143413009.1">
    <property type="nucleotide sequence ID" value="NZ_NIPV01000059.1"/>
</dbReference>
<reference evidence="2 3" key="1">
    <citation type="submission" date="2016-11" db="EMBL/GenBank/DDBJ databases">
        <title>Comparison of Traditional DNA-DNA Hybridization with In Silico Genomic Analysis.</title>
        <authorList>
            <person name="Nicholson A.C."/>
            <person name="Sammons S."/>
            <person name="Humrighouse B.W."/>
            <person name="Graziano J."/>
            <person name="Lasker B."/>
            <person name="Whitney A.M."/>
            <person name="Mcquiston J.R."/>
        </authorList>
    </citation>
    <scope>NUCLEOTIDE SEQUENCE [LARGE SCALE GENOMIC DNA]</scope>
    <source>
        <strain evidence="2 3">H1892</strain>
    </source>
</reference>
<sequence length="66" mass="7444">RATAFVDHMLTLMDRSGAPRQLRAVKVTEESLPMLASDAMLQQRLLINNPVEVTEADALRLYQEAF</sequence>
<dbReference type="SUPFAM" id="SSF56796">
    <property type="entry name" value="Dehydroquinate synthase-like"/>
    <property type="match status" value="1"/>
</dbReference>
<evidence type="ECO:0000313" key="3">
    <source>
        <dbReference type="Proteomes" id="UP000214673"/>
    </source>
</evidence>
<dbReference type="InterPro" id="IPR056798">
    <property type="entry name" value="ADH_Fe_C"/>
</dbReference>
<evidence type="ECO:0000313" key="2">
    <source>
        <dbReference type="EMBL" id="OWJ74523.1"/>
    </source>
</evidence>
<dbReference type="Proteomes" id="UP000214673">
    <property type="component" value="Unassembled WGS sequence"/>
</dbReference>
<dbReference type="Gene3D" id="1.20.1090.10">
    <property type="entry name" value="Dehydroquinate synthase-like - alpha domain"/>
    <property type="match status" value="1"/>
</dbReference>
<feature type="non-terminal residue" evidence="2">
    <location>
        <position position="1"/>
    </location>
</feature>
<evidence type="ECO:0000259" key="1">
    <source>
        <dbReference type="Pfam" id="PF25137"/>
    </source>
</evidence>
<protein>
    <recommendedName>
        <fullName evidence="1">Fe-containing alcohol dehydrogenase-like C-terminal domain-containing protein</fullName>
    </recommendedName>
</protein>
<feature type="domain" description="Fe-containing alcohol dehydrogenase-like C-terminal" evidence="1">
    <location>
        <begin position="2"/>
        <end position="66"/>
    </location>
</feature>
<gene>
    <name evidence="2" type="ORF">CDV53_13170</name>
</gene>
<comment type="caution">
    <text evidence="2">The sequence shown here is derived from an EMBL/GenBank/DDBJ whole genome shotgun (WGS) entry which is preliminary data.</text>
</comment>
<proteinExistence type="predicted"/>